<keyword evidence="2" id="KW-1133">Transmembrane helix</keyword>
<keyword evidence="2" id="KW-0812">Transmembrane</keyword>
<reference evidence="3 5" key="1">
    <citation type="submission" date="2013-09" db="EMBL/GenBank/DDBJ databases">
        <title>Draft Genome Sequence of five Lactobacillus helveticus strains CIRM-BIA 101T, 103, 104, 951 and 953 isolated from milk product.</title>
        <authorList>
            <person name="Valence F."/>
            <person name="Chuat V."/>
            <person name="Ma L."/>
            <person name="Creno S."/>
            <person name="Falentin H."/>
            <person name="Lortal S."/>
            <person name="Bizet C."/>
            <person name="Clermont D."/>
            <person name="Loux V."/>
            <person name="Bouchier C."/>
            <person name="Cousin S."/>
        </authorList>
    </citation>
    <scope>NUCLEOTIDE SEQUENCE [LARGE SCALE GENOMIC DNA]</scope>
    <source>
        <strain evidence="3 5">CIRM-BIA 953</strain>
    </source>
</reference>
<keyword evidence="2" id="KW-0472">Membrane</keyword>
<evidence type="ECO:0000313" key="5">
    <source>
        <dbReference type="Proteomes" id="UP000017243"/>
    </source>
</evidence>
<dbReference type="EMBL" id="CBUH010000169">
    <property type="protein sequence ID" value="CDI43320.1"/>
    <property type="molecule type" value="Genomic_DNA"/>
</dbReference>
<gene>
    <name evidence="3" type="ORF">LHCIRMBIA953_02591</name>
    <name evidence="4" type="ORF">LHCIRMBIA953_02675</name>
</gene>
<protein>
    <recommendedName>
        <fullName evidence="6">Phage holin, LL-H family</fullName>
    </recommendedName>
</protein>
<feature type="region of interest" description="Disordered" evidence="1">
    <location>
        <begin position="110"/>
        <end position="134"/>
    </location>
</feature>
<accession>U4QNH9</accession>
<evidence type="ECO:0000256" key="1">
    <source>
        <dbReference type="SAM" id="MobiDB-lite"/>
    </source>
</evidence>
<proteinExistence type="predicted"/>
<feature type="transmembrane region" description="Helical" evidence="2">
    <location>
        <begin position="6"/>
        <end position="32"/>
    </location>
</feature>
<sequence>MTVTQVTNYAIIISMIVVALATGIDAALSFYIKRSAELKKPVPQQVMTIDEIAKFVVSEAATLDVSGTEKKVQAVQALLEQAKAEGKPVTETVARGAVQHAYNKGIATQAKADTDGEVAQPLSFIQSEEDAKND</sequence>
<dbReference type="EMBL" id="CBUH010000169">
    <property type="protein sequence ID" value="CDI43402.1"/>
    <property type="molecule type" value="Genomic_DNA"/>
</dbReference>
<evidence type="ECO:0000256" key="2">
    <source>
        <dbReference type="SAM" id="Phobius"/>
    </source>
</evidence>
<evidence type="ECO:0000313" key="4">
    <source>
        <dbReference type="EMBL" id="CDI43402.1"/>
    </source>
</evidence>
<evidence type="ECO:0008006" key="6">
    <source>
        <dbReference type="Google" id="ProtNLM"/>
    </source>
</evidence>
<organism evidence="3 5">
    <name type="scientific">Lactobacillus helveticus CIRM-BIA 953</name>
    <dbReference type="NCBI Taxonomy" id="1226335"/>
    <lineage>
        <taxon>Bacteria</taxon>
        <taxon>Bacillati</taxon>
        <taxon>Bacillota</taxon>
        <taxon>Bacilli</taxon>
        <taxon>Lactobacillales</taxon>
        <taxon>Lactobacillaceae</taxon>
        <taxon>Lactobacillus</taxon>
    </lineage>
</organism>
<dbReference type="Proteomes" id="UP000017243">
    <property type="component" value="Unassembled WGS sequence"/>
</dbReference>
<name>U4QNH9_LACHE</name>
<evidence type="ECO:0000313" key="3">
    <source>
        <dbReference type="EMBL" id="CDI43320.1"/>
    </source>
</evidence>
<comment type="caution">
    <text evidence="3">The sequence shown here is derived from an EMBL/GenBank/DDBJ whole genome shotgun (WGS) entry which is preliminary data.</text>
</comment>
<dbReference type="AlphaFoldDB" id="U4QNH9"/>
<dbReference type="RefSeq" id="WP_023061975.1">
    <property type="nucleotide sequence ID" value="NZ_CBUH010000169.1"/>
</dbReference>